<feature type="domain" description="Reverse transcriptase/retrotransposon-derived protein RNase H-like" evidence="4">
    <location>
        <begin position="1505"/>
        <end position="1599"/>
    </location>
</feature>
<feature type="region of interest" description="Disordered" evidence="1">
    <location>
        <begin position="234"/>
        <end position="289"/>
    </location>
</feature>
<proteinExistence type="predicted"/>
<feature type="region of interest" description="Disordered" evidence="1">
    <location>
        <begin position="581"/>
        <end position="651"/>
    </location>
</feature>
<dbReference type="PANTHER" id="PTHR33064:SF37">
    <property type="entry name" value="RIBONUCLEASE H"/>
    <property type="match status" value="1"/>
</dbReference>
<protein>
    <recommendedName>
        <fullName evidence="7">Reverse transcriptase/retrotransposon-derived protein RNase H-like domain-containing protein</fullName>
    </recommendedName>
</protein>
<feature type="domain" description="Retrotransposon gag" evidence="3">
    <location>
        <begin position="362"/>
        <end position="435"/>
    </location>
</feature>
<evidence type="ECO:0000256" key="1">
    <source>
        <dbReference type="SAM" id="MobiDB-lite"/>
    </source>
</evidence>
<name>H3H149_PHYRM</name>
<feature type="domain" description="Reverse transcriptase" evidence="2">
    <location>
        <begin position="736"/>
        <end position="833"/>
    </location>
</feature>
<keyword evidence="6" id="KW-1185">Reference proteome</keyword>
<dbReference type="Pfam" id="PF17919">
    <property type="entry name" value="RT_RNaseH_2"/>
    <property type="match status" value="1"/>
</dbReference>
<evidence type="ECO:0000313" key="6">
    <source>
        <dbReference type="Proteomes" id="UP000005238"/>
    </source>
</evidence>
<feature type="compositionally biased region" description="Basic and acidic residues" evidence="1">
    <location>
        <begin position="490"/>
        <end position="549"/>
    </location>
</feature>
<dbReference type="InterPro" id="IPR051320">
    <property type="entry name" value="Viral_Replic_Matur_Polypro"/>
</dbReference>
<dbReference type="VEuPathDB" id="FungiDB:KRP23_13285"/>
<dbReference type="VEuPathDB" id="FungiDB:KRP22_6198"/>
<dbReference type="InterPro" id="IPR043502">
    <property type="entry name" value="DNA/RNA_pol_sf"/>
</dbReference>
<feature type="region of interest" description="Disordered" evidence="1">
    <location>
        <begin position="972"/>
        <end position="1094"/>
    </location>
</feature>
<dbReference type="EnsemblProtists" id="Phyra83940">
    <property type="protein sequence ID" value="Phyra83940"/>
    <property type="gene ID" value="Phyra83940"/>
</dbReference>
<feature type="compositionally biased region" description="Basic and acidic residues" evidence="1">
    <location>
        <begin position="239"/>
        <end position="250"/>
    </location>
</feature>
<dbReference type="Gene3D" id="3.10.10.10">
    <property type="entry name" value="HIV Type 1 Reverse Transcriptase, subunit A, domain 1"/>
    <property type="match status" value="2"/>
</dbReference>
<feature type="compositionally biased region" description="Basic and acidic residues" evidence="1">
    <location>
        <begin position="616"/>
        <end position="633"/>
    </location>
</feature>
<dbReference type="InterPro" id="IPR041577">
    <property type="entry name" value="RT_RNaseH_2"/>
</dbReference>
<dbReference type="VEuPathDB" id="FungiDB:KRP22_3629"/>
<dbReference type="InterPro" id="IPR005162">
    <property type="entry name" value="Retrotrans_gag_dom"/>
</dbReference>
<organism evidence="5 6">
    <name type="scientific">Phytophthora ramorum</name>
    <name type="common">Sudden oak death agent</name>
    <dbReference type="NCBI Taxonomy" id="164328"/>
    <lineage>
        <taxon>Eukaryota</taxon>
        <taxon>Sar</taxon>
        <taxon>Stramenopiles</taxon>
        <taxon>Oomycota</taxon>
        <taxon>Peronosporomycetes</taxon>
        <taxon>Peronosporales</taxon>
        <taxon>Peronosporaceae</taxon>
        <taxon>Phytophthora</taxon>
    </lineage>
</organism>
<feature type="compositionally biased region" description="Low complexity" evidence="1">
    <location>
        <begin position="7"/>
        <end position="23"/>
    </location>
</feature>
<dbReference type="CDD" id="cd01647">
    <property type="entry name" value="RT_LTR"/>
    <property type="match status" value="2"/>
</dbReference>
<feature type="compositionally biased region" description="Low complexity" evidence="1">
    <location>
        <begin position="1070"/>
        <end position="1083"/>
    </location>
</feature>
<evidence type="ECO:0000313" key="5">
    <source>
        <dbReference type="EnsemblProtists" id="Phyra83940"/>
    </source>
</evidence>
<reference evidence="6" key="1">
    <citation type="journal article" date="2006" name="Science">
        <title>Phytophthora genome sequences uncover evolutionary origins and mechanisms of pathogenesis.</title>
        <authorList>
            <person name="Tyler B.M."/>
            <person name="Tripathy S."/>
            <person name="Zhang X."/>
            <person name="Dehal P."/>
            <person name="Jiang R.H."/>
            <person name="Aerts A."/>
            <person name="Arredondo F.D."/>
            <person name="Baxter L."/>
            <person name="Bensasson D."/>
            <person name="Beynon J.L."/>
            <person name="Chapman J."/>
            <person name="Damasceno C.M."/>
            <person name="Dorrance A.E."/>
            <person name="Dou D."/>
            <person name="Dickerman A.W."/>
            <person name="Dubchak I.L."/>
            <person name="Garbelotto M."/>
            <person name="Gijzen M."/>
            <person name="Gordon S.G."/>
            <person name="Govers F."/>
            <person name="Grunwald N.J."/>
            <person name="Huang W."/>
            <person name="Ivors K.L."/>
            <person name="Jones R.W."/>
            <person name="Kamoun S."/>
            <person name="Krampis K."/>
            <person name="Lamour K.H."/>
            <person name="Lee M.K."/>
            <person name="McDonald W.H."/>
            <person name="Medina M."/>
            <person name="Meijer H.J."/>
            <person name="Nordberg E.K."/>
            <person name="Maclean D.J."/>
            <person name="Ospina-Giraldo M.D."/>
            <person name="Morris P.F."/>
            <person name="Phuntumart V."/>
            <person name="Putnam N.H."/>
            <person name="Rash S."/>
            <person name="Rose J.K."/>
            <person name="Sakihama Y."/>
            <person name="Salamov A.A."/>
            <person name="Savidor A."/>
            <person name="Scheuring C.F."/>
            <person name="Smith B.M."/>
            <person name="Sobral B.W."/>
            <person name="Terry A."/>
            <person name="Torto-Alalibo T.A."/>
            <person name="Win J."/>
            <person name="Xu Z."/>
            <person name="Zhang H."/>
            <person name="Grigoriev I.V."/>
            <person name="Rokhsar D.S."/>
            <person name="Boore J.L."/>
        </authorList>
    </citation>
    <scope>NUCLEOTIDE SEQUENCE [LARGE SCALE GENOMIC DNA]</scope>
    <source>
        <strain evidence="6">Pr102</strain>
    </source>
</reference>
<reference evidence="5" key="2">
    <citation type="submission" date="2015-06" db="UniProtKB">
        <authorList>
            <consortium name="EnsemblProtists"/>
        </authorList>
    </citation>
    <scope>IDENTIFICATION</scope>
    <source>
        <strain evidence="5">Pr102</strain>
    </source>
</reference>
<sequence length="1646" mass="185385">MPELSEAAAVSAGRSGGVRSLARNLTEELNEVAGPEPANGYDEDESDDHRSSAMAEDANSRPNGGRPPLNGDTPAANRVLGRYLELMKVKSNWMRSFAPEVVRQAIWMELGGELTVPVEAWNTRQVAEDTVQLLRAMGCEPQVFPSEADLRAWAPEDAATALRKWKQKLRSAFGVAEAGVSRPPNVRHASDPVDPSMIPLPVTPGRRPRGSTEAGIFSAQGATSTYFQDSHMVTPRSVSRTERLAREAEGYRTAPTAGRSANRTPSRRYDLRDDSSDEDSFDVGDTGGDLTGEWARQIRELSAVGNDSATPRLEIATHLPLGNIKPYLGLRDKSEKSMQWLRAFIYEMKGTHTPPNEWCMAFELSLQDGALHWYRQLPRKTRRTWKLLSDAFIKYYCSRFNQSAKARYYSAKREEKEHVCDYLNRLNGYARNAGVQFEHGGRDAKDHVEHFLDSCEDRGLEERLCHVRVKNIHDLEDMINDILRRRERKSGRESSVRRPRGQEVARRRDGGRSEDPRDSYRRDRRHREDDRRREDRYRDDNRRRDDQQYRPRVTLTDALTNIVTALNAGRLVDARGGYPEAYNDGYDDTEEYGPESHSGDDDRYSEGYSDDGYASTEDRGHVAAANDSERRNAAEGTFARADNRRPRATRQQERLVAVLKRHEKIMIASGNALPPPAYGVVCDIDVQGHPPIKQRARRTPLRHLRKLYELLKGLLKARLVAFSDSPWASPIVIVLKKNGVDIRLCIDYKMVNAVTAIMEYAMPLVDDLLTDLEAYLWFCSLDAASGFWAIMMTMRARKVSAFVCALGHFEWLRMPFGLKNAPMIYQRMIDNALWGFVQPKGGWLHFSELMRTAEAHAEVARTGVTDPSSRQLEESTTRVTKFEADRESSVTLDAVNELVNSPVADMFSTGEPDESSLVPVFDRRSFVDDICFGSETFDACLDTLDPGVRLDLFHGTARLPDEVMVPLVKSQNPAEAEPYSMQVTGRPTEDLSVPGHQPPAVERRDYPTPRGILPRPPDDLEGLDEGQITFANRGTEEPAERDRTPLTTSVQPSDEPVGDRWVDVDDDSVATDTSDGADTTYTSEENSIPVLGDDPETRLDSAFVAMMHEIAAGDGSGSGNTDTNTSEHLANEIELTDYAHELAFLPDLTEASETRARRTPLRHLRKLYELLKGLLKARLVAFSDSPWASSIVIVLKKNGVDIRLCIDYKMVNAVTAIMEYAMPLVDDLLTDLEAYLWFCSLDAVSGFWAIMMTMRARKVSAFVCALGHFEWLRMPFGLKNAPMIYQRMIDNALWGFVQPKGGWLHFSELMRTAEAHAEVARTGVTDPSSRQLEESTTRVTKFEADRESSVTLDAVNELVNSPVADMFSTGEPDESSLVPVFDRRSFVDDICFGSETFDACLDTLDRLLQRFTECRISVSFTKSIFVQPKVDFLSHEVSAEGIRADTKKMKAVTELPFPASKKGMQSFLGALNYYSRFIQDFAVYGAALYQLKDEDFTPSGSLSAAKRSFAALQQKVAEAPILRHFDRDKEVHVTLFANEWALSSTLMQYHDDKLHPVRFCGRVLKDAEMNYHPAEKEVLALLLVLKVCYSQLVGRTIHVYTRFSTLEWVHKSKTLFGRATHFAVMLSPWHLVVNRVKERDSSPEPK</sequence>
<dbReference type="PANTHER" id="PTHR33064">
    <property type="entry name" value="POL PROTEIN"/>
    <property type="match status" value="1"/>
</dbReference>
<dbReference type="VEuPathDB" id="FungiDB:KRP23_12483"/>
<evidence type="ECO:0000259" key="4">
    <source>
        <dbReference type="Pfam" id="PF17919"/>
    </source>
</evidence>
<feature type="compositionally biased region" description="Basic and acidic residues" evidence="1">
    <location>
        <begin position="641"/>
        <end position="651"/>
    </location>
</feature>
<dbReference type="Pfam" id="PF03732">
    <property type="entry name" value="Retrotrans_gag"/>
    <property type="match status" value="1"/>
</dbReference>
<dbReference type="eggNOG" id="KOG0017">
    <property type="taxonomic scope" value="Eukaryota"/>
</dbReference>
<dbReference type="Gene3D" id="3.30.70.270">
    <property type="match status" value="2"/>
</dbReference>
<evidence type="ECO:0000259" key="2">
    <source>
        <dbReference type="Pfam" id="PF00078"/>
    </source>
</evidence>
<dbReference type="InterPro" id="IPR043128">
    <property type="entry name" value="Rev_trsase/Diguanyl_cyclase"/>
</dbReference>
<dbReference type="SUPFAM" id="SSF56672">
    <property type="entry name" value="DNA/RNA polymerases"/>
    <property type="match status" value="3"/>
</dbReference>
<evidence type="ECO:0008006" key="7">
    <source>
        <dbReference type="Google" id="ProtNLM"/>
    </source>
</evidence>
<dbReference type="InParanoid" id="H3H149"/>
<dbReference type="EMBL" id="DS566097">
    <property type="status" value="NOT_ANNOTATED_CDS"/>
    <property type="molecule type" value="Genomic_DNA"/>
</dbReference>
<feature type="domain" description="Reverse transcriptase" evidence="2">
    <location>
        <begin position="1196"/>
        <end position="1293"/>
    </location>
</feature>
<accession>H3H149</accession>
<evidence type="ECO:0000259" key="3">
    <source>
        <dbReference type="Pfam" id="PF03732"/>
    </source>
</evidence>
<feature type="region of interest" description="Disordered" evidence="1">
    <location>
        <begin position="486"/>
        <end position="552"/>
    </location>
</feature>
<dbReference type="HOGENOM" id="CLU_000384_18_0_1"/>
<dbReference type="InterPro" id="IPR000477">
    <property type="entry name" value="RT_dom"/>
</dbReference>
<dbReference type="Proteomes" id="UP000005238">
    <property type="component" value="Unassembled WGS sequence"/>
</dbReference>
<dbReference type="VEuPathDB" id="FungiDB:KRP22_3627"/>
<dbReference type="Pfam" id="PF00078">
    <property type="entry name" value="RVT_1"/>
    <property type="match status" value="2"/>
</dbReference>
<feature type="region of interest" description="Disordered" evidence="1">
    <location>
        <begin position="1"/>
        <end position="75"/>
    </location>
</feature>
<feature type="region of interest" description="Disordered" evidence="1">
    <location>
        <begin position="181"/>
        <end position="212"/>
    </location>
</feature>
<feature type="compositionally biased region" description="Basic and acidic residues" evidence="1">
    <location>
        <begin position="1034"/>
        <end position="1044"/>
    </location>
</feature>